<keyword evidence="6" id="KW-1185">Reference proteome</keyword>
<organism evidence="5 6">
    <name type="scientific">Bugula neritina</name>
    <name type="common">Brown bryozoan</name>
    <name type="synonym">Sertularia neritina</name>
    <dbReference type="NCBI Taxonomy" id="10212"/>
    <lineage>
        <taxon>Eukaryota</taxon>
        <taxon>Metazoa</taxon>
        <taxon>Spiralia</taxon>
        <taxon>Lophotrochozoa</taxon>
        <taxon>Bryozoa</taxon>
        <taxon>Gymnolaemata</taxon>
        <taxon>Cheilostomatida</taxon>
        <taxon>Flustrina</taxon>
        <taxon>Buguloidea</taxon>
        <taxon>Bugulidae</taxon>
        <taxon>Bugula</taxon>
    </lineage>
</organism>
<evidence type="ECO:0000313" key="6">
    <source>
        <dbReference type="Proteomes" id="UP000593567"/>
    </source>
</evidence>
<dbReference type="InterPro" id="IPR002018">
    <property type="entry name" value="CarbesteraseB"/>
</dbReference>
<feature type="compositionally biased region" description="Low complexity" evidence="2">
    <location>
        <begin position="421"/>
        <end position="441"/>
    </location>
</feature>
<keyword evidence="3" id="KW-0812">Transmembrane</keyword>
<evidence type="ECO:0000256" key="1">
    <source>
        <dbReference type="ARBA" id="ARBA00005964"/>
    </source>
</evidence>
<feature type="region of interest" description="Disordered" evidence="2">
    <location>
        <begin position="421"/>
        <end position="444"/>
    </location>
</feature>
<gene>
    <name evidence="5" type="ORF">EB796_022532</name>
</gene>
<dbReference type="AlphaFoldDB" id="A0A7J7J0K3"/>
<comment type="similarity">
    <text evidence="1">Belongs to the type-B carboxylesterase/lipase family.</text>
</comment>
<protein>
    <submittedName>
        <fullName evidence="5">CEL</fullName>
    </submittedName>
</protein>
<reference evidence="5" key="1">
    <citation type="submission" date="2020-06" db="EMBL/GenBank/DDBJ databases">
        <title>Draft genome of Bugula neritina, a colonial animal packing powerful symbionts and potential medicines.</title>
        <authorList>
            <person name="Rayko M."/>
        </authorList>
    </citation>
    <scope>NUCLEOTIDE SEQUENCE [LARGE SCALE GENOMIC DNA]</scope>
    <source>
        <strain evidence="5">Kwan_BN1</strain>
    </source>
</reference>
<dbReference type="Proteomes" id="UP000593567">
    <property type="component" value="Unassembled WGS sequence"/>
</dbReference>
<dbReference type="InterPro" id="IPR029058">
    <property type="entry name" value="AB_hydrolase_fold"/>
</dbReference>
<keyword evidence="3" id="KW-1133">Transmembrane helix</keyword>
<feature type="transmembrane region" description="Helical" evidence="3">
    <location>
        <begin position="467"/>
        <end position="491"/>
    </location>
</feature>
<dbReference type="InterPro" id="IPR051093">
    <property type="entry name" value="Neuroligin/BSAL"/>
</dbReference>
<name>A0A7J7J0K3_BUGNE</name>
<dbReference type="Pfam" id="PF00135">
    <property type="entry name" value="COesterase"/>
    <property type="match status" value="1"/>
</dbReference>
<accession>A0A7J7J0K3</accession>
<evidence type="ECO:0000256" key="3">
    <source>
        <dbReference type="SAM" id="Phobius"/>
    </source>
</evidence>
<evidence type="ECO:0000259" key="4">
    <source>
        <dbReference type="Pfam" id="PF00135"/>
    </source>
</evidence>
<dbReference type="Gene3D" id="3.40.50.1820">
    <property type="entry name" value="alpha/beta hydrolase"/>
    <property type="match status" value="1"/>
</dbReference>
<feature type="domain" description="Carboxylesterase type B" evidence="4">
    <location>
        <begin position="1"/>
        <end position="356"/>
    </location>
</feature>
<dbReference type="SUPFAM" id="SSF53474">
    <property type="entry name" value="alpha/beta-Hydrolases"/>
    <property type="match status" value="1"/>
</dbReference>
<evidence type="ECO:0000313" key="5">
    <source>
        <dbReference type="EMBL" id="KAF6019164.1"/>
    </source>
</evidence>
<comment type="caution">
    <text evidence="5">The sequence shown here is derived from an EMBL/GenBank/DDBJ whole genome shotgun (WGS) entry which is preliminary data.</text>
</comment>
<keyword evidence="3" id="KW-0472">Membrane</keyword>
<evidence type="ECO:0000256" key="2">
    <source>
        <dbReference type="SAM" id="MobiDB-lite"/>
    </source>
</evidence>
<proteinExistence type="inferred from homology"/>
<dbReference type="PANTHER" id="PTHR43903">
    <property type="entry name" value="NEUROLIGIN"/>
    <property type="match status" value="1"/>
</dbReference>
<dbReference type="EMBL" id="VXIV02003251">
    <property type="protein sequence ID" value="KAF6019164.1"/>
    <property type="molecule type" value="Genomic_DNA"/>
</dbReference>
<dbReference type="OrthoDB" id="408631at2759"/>
<sequence length="518" mass="56906">MIWIHGGSFQFGAGSTYHSESLSSQGDVVVVTINYRLGLFGFLSTGDSRLPGNYGLWDQKLAIQWVKDNIADYGGNPEAMTLFGESAGSMSISYQMFTSQNSPDLFQRAIMESGAGFGINFLERNPSWVMQRVASKVGCDDNIDLAGCLKGKSVDKLLQSQDSQIMFLPVLDDDFLLDELSEVLTNVAALDTQQLSKFSNFSKYDLLGGWNNQEGLVFALADKELLETLTGQSISEGISRIALSSTLQQTIFPYFAGRKVTRDFLTDVIIQYYLSSPRQFLSDGKSDITVTVPTVQVLQLHSDASSSNNTFAYEFSHGTPNPSQVEFYKDIEWLKVGANHGEEIPYVFGLPLLTLSDCQKLMPSVTSIDYNVYDYSGAQAYTEITLESFTVSSFPVKERQPFLSAMTAAFLRPGVGVVNTTTTTTTTTTPPTSTSTPSTSTVDPSSVKERYLNGVAYLNYKDADSTLTALLVLGAILAAVTMILLAVYISLKVHLAKIAQLRKQEELRELQENNNTKL</sequence>